<dbReference type="FunFam" id="1.10.8.60:FF:000426">
    <property type="entry name" value="Replication factor C small subunit"/>
    <property type="match status" value="1"/>
</dbReference>
<dbReference type="InterPro" id="IPR027417">
    <property type="entry name" value="P-loop_NTPase"/>
</dbReference>
<dbReference type="CDD" id="cd18140">
    <property type="entry name" value="HLD_clamp_RFC"/>
    <property type="match status" value="1"/>
</dbReference>
<accession>Q8TUC8</accession>
<dbReference type="GO" id="GO:0006281">
    <property type="term" value="P:DNA repair"/>
    <property type="evidence" value="ECO:0000318"/>
    <property type="project" value="GO_Central"/>
</dbReference>
<dbReference type="PANTHER" id="PTHR11669:SF20">
    <property type="entry name" value="REPLICATION FACTOR C SUBUNIT 4"/>
    <property type="match status" value="1"/>
</dbReference>
<dbReference type="Pfam" id="PF00004">
    <property type="entry name" value="AAA"/>
    <property type="match status" value="1"/>
</dbReference>
<dbReference type="Gene3D" id="3.40.50.300">
    <property type="entry name" value="P-loop containing nucleotide triphosphate hydrolases"/>
    <property type="match status" value="1"/>
</dbReference>
<dbReference type="GO" id="GO:0005663">
    <property type="term" value="C:DNA replication factor C complex"/>
    <property type="evidence" value="ECO:0000318"/>
    <property type="project" value="GO_Central"/>
</dbReference>
<evidence type="ECO:0000313" key="9">
    <source>
        <dbReference type="Proteomes" id="UP000002487"/>
    </source>
</evidence>
<dbReference type="Proteomes" id="UP000002487">
    <property type="component" value="Chromosome"/>
</dbReference>
<comment type="similarity">
    <text evidence="1">Belongs to the activator 1 small subunits family. RfcS subfamily.</text>
</comment>
<evidence type="ECO:0000256" key="6">
    <source>
        <dbReference type="ARBA" id="ARBA00031749"/>
    </source>
</evidence>
<gene>
    <name evidence="8" type="ordered locus">MA_0140</name>
</gene>
<dbReference type="SMART" id="SM00382">
    <property type="entry name" value="AAA"/>
    <property type="match status" value="1"/>
</dbReference>
<dbReference type="InterPro" id="IPR003959">
    <property type="entry name" value="ATPase_AAA_core"/>
</dbReference>
<dbReference type="SUPFAM" id="SSF48019">
    <property type="entry name" value="post-AAA+ oligomerization domain-like"/>
    <property type="match status" value="1"/>
</dbReference>
<dbReference type="HOGENOM" id="CLU_042324_2_1_2"/>
<dbReference type="KEGG" id="mac:MA_0140"/>
<evidence type="ECO:0000313" key="8">
    <source>
        <dbReference type="EMBL" id="AAM03594.1"/>
    </source>
</evidence>
<dbReference type="GO" id="GO:0016887">
    <property type="term" value="F:ATP hydrolysis activity"/>
    <property type="evidence" value="ECO:0007669"/>
    <property type="project" value="InterPro"/>
</dbReference>
<organism evidence="8 9">
    <name type="scientific">Methanosarcina acetivorans (strain ATCC 35395 / DSM 2834 / JCM 12185 / C2A)</name>
    <dbReference type="NCBI Taxonomy" id="188937"/>
    <lineage>
        <taxon>Archaea</taxon>
        <taxon>Methanobacteriati</taxon>
        <taxon>Methanobacteriota</taxon>
        <taxon>Stenosarchaea group</taxon>
        <taxon>Methanomicrobia</taxon>
        <taxon>Methanosarcinales</taxon>
        <taxon>Methanosarcinaceae</taxon>
        <taxon>Methanosarcina</taxon>
    </lineage>
</organism>
<dbReference type="Gene3D" id="1.10.8.60">
    <property type="match status" value="1"/>
</dbReference>
<dbReference type="AlphaFoldDB" id="Q8TUC8"/>
<evidence type="ECO:0000256" key="3">
    <source>
        <dbReference type="ARBA" id="ARBA00022705"/>
    </source>
</evidence>
<dbReference type="NCBIfam" id="NF009067">
    <property type="entry name" value="PRK12402.1"/>
    <property type="match status" value="1"/>
</dbReference>
<keyword evidence="4" id="KW-0547">Nucleotide-binding</keyword>
<evidence type="ECO:0000256" key="2">
    <source>
        <dbReference type="ARBA" id="ARBA00014164"/>
    </source>
</evidence>
<dbReference type="SUPFAM" id="SSF52540">
    <property type="entry name" value="P-loop containing nucleoside triphosphate hydrolases"/>
    <property type="match status" value="1"/>
</dbReference>
<evidence type="ECO:0000256" key="4">
    <source>
        <dbReference type="ARBA" id="ARBA00022741"/>
    </source>
</evidence>
<name>Q8TUC8_METAC</name>
<dbReference type="InterPro" id="IPR050238">
    <property type="entry name" value="DNA_Rep/Repair_Clamp_Loader"/>
</dbReference>
<dbReference type="InterPro" id="IPR003593">
    <property type="entry name" value="AAA+_ATPase"/>
</dbReference>
<keyword evidence="5" id="KW-0067">ATP-binding</keyword>
<dbReference type="Pfam" id="PF08542">
    <property type="entry name" value="Rep_fac_C"/>
    <property type="match status" value="1"/>
</dbReference>
<dbReference type="PhylomeDB" id="Q8TUC8"/>
<sequence>MESMQDLWTLKYRAETLEGMLGNEHAVRTLSELLQSGTLPHLIFYGPENSGKTTASLALARELYGETWKNNFVYFNASDFFDQGKRYLVRDKRFVRILGTDDPKKIYKSVIDIFKEVVNEYAGMASIDADYKIIYIDNAESLSSDAQHALRRIMEKYSSTCRFILSTTRPSKLISPLRSRGLQVFFAYVPDSLLKTHLERIALAEKLKLSDGALDAVLYLAKGNVARAVQTLQLAALRSEGAEITEEIVYEATMKGRDETIDELLEAALAGDFARGRQLIDGMIIEKGLSGTDIFEGLSEALIDSGETDADIARLIVSISEADARLTDATSERIQLEKLISTFS</sequence>
<dbReference type="EMBL" id="AE010299">
    <property type="protein sequence ID" value="AAM03594.1"/>
    <property type="molecule type" value="Genomic_DNA"/>
</dbReference>
<evidence type="ECO:0000256" key="5">
    <source>
        <dbReference type="ARBA" id="ARBA00022840"/>
    </source>
</evidence>
<dbReference type="GO" id="GO:0005524">
    <property type="term" value="F:ATP binding"/>
    <property type="evidence" value="ECO:0007669"/>
    <property type="project" value="UniProtKB-KW"/>
</dbReference>
<dbReference type="InterPro" id="IPR013748">
    <property type="entry name" value="Rep_factorC_C"/>
</dbReference>
<feature type="domain" description="AAA+ ATPase" evidence="7">
    <location>
        <begin position="38"/>
        <end position="191"/>
    </location>
</feature>
<proteinExistence type="inferred from homology"/>
<dbReference type="Gene3D" id="1.20.272.10">
    <property type="match status" value="1"/>
</dbReference>
<dbReference type="GO" id="GO:0006261">
    <property type="term" value="P:DNA-templated DNA replication"/>
    <property type="evidence" value="ECO:0000318"/>
    <property type="project" value="GO_Central"/>
</dbReference>
<dbReference type="GO" id="GO:0003677">
    <property type="term" value="F:DNA binding"/>
    <property type="evidence" value="ECO:0007669"/>
    <property type="project" value="InterPro"/>
</dbReference>
<dbReference type="InterPro" id="IPR047854">
    <property type="entry name" value="RFC_lid"/>
</dbReference>
<dbReference type="PANTHER" id="PTHR11669">
    <property type="entry name" value="REPLICATION FACTOR C / DNA POLYMERASE III GAMMA-TAU SUBUNIT"/>
    <property type="match status" value="1"/>
</dbReference>
<dbReference type="InParanoid" id="Q8TUC8"/>
<evidence type="ECO:0000256" key="1">
    <source>
        <dbReference type="ARBA" id="ARBA00009668"/>
    </source>
</evidence>
<keyword evidence="3" id="KW-0235">DNA replication</keyword>
<keyword evidence="9" id="KW-1185">Reference proteome</keyword>
<protein>
    <recommendedName>
        <fullName evidence="2">Replication factor C small subunit</fullName>
    </recommendedName>
    <alternativeName>
        <fullName evidence="6">Clamp loader small subunit</fullName>
    </alternativeName>
</protein>
<dbReference type="EnsemblBacteria" id="AAM03594">
    <property type="protein sequence ID" value="AAM03594"/>
    <property type="gene ID" value="MA_0140"/>
</dbReference>
<reference evidence="8 9" key="1">
    <citation type="journal article" date="2002" name="Genome Res.">
        <title>The genome of Methanosarcina acetivorans reveals extensive metabolic and physiological diversity.</title>
        <authorList>
            <person name="Galagan J.E."/>
            <person name="Nusbaum C."/>
            <person name="Roy A."/>
            <person name="Endrizzi M.G."/>
            <person name="Macdonald P."/>
            <person name="FitzHugh W."/>
            <person name="Calvo S."/>
            <person name="Engels R."/>
            <person name="Smirnov S."/>
            <person name="Atnoor D."/>
            <person name="Brown A."/>
            <person name="Allen N."/>
            <person name="Naylor J."/>
            <person name="Stange-Thomann N."/>
            <person name="DeArellano K."/>
            <person name="Johnson R."/>
            <person name="Linton L."/>
            <person name="McEwan P."/>
            <person name="McKernan K."/>
            <person name="Talamas J."/>
            <person name="Tirrell A."/>
            <person name="Ye W."/>
            <person name="Zimmer A."/>
            <person name="Barber R.D."/>
            <person name="Cann I."/>
            <person name="Graham D.E."/>
            <person name="Grahame D.A."/>
            <person name="Guss A."/>
            <person name="Hedderich R."/>
            <person name="Ingram-Smith C."/>
            <person name="Kuettner C.H."/>
            <person name="Krzycki J.A."/>
            <person name="Leigh J.A."/>
            <person name="Li W."/>
            <person name="Liu J."/>
            <person name="Mukhopadhyay B."/>
            <person name="Reeve J.N."/>
            <person name="Smith K."/>
            <person name="Springer T.A."/>
            <person name="Umayam L.A."/>
            <person name="White O."/>
            <person name="White R.H."/>
            <person name="de Macario E.C."/>
            <person name="Ferry J.G."/>
            <person name="Jarrell K.F."/>
            <person name="Jing H."/>
            <person name="Macario A.J.L."/>
            <person name="Paulsen I."/>
            <person name="Pritchett M."/>
            <person name="Sowers K.R."/>
            <person name="Swanson R.V."/>
            <person name="Zinder S.H."/>
            <person name="Lander E."/>
            <person name="Metcalf W.W."/>
            <person name="Birren B."/>
        </authorList>
    </citation>
    <scope>NUCLEOTIDE SEQUENCE [LARGE SCALE GENOMIC DNA]</scope>
    <source>
        <strain evidence="9">ATCC 35395 / DSM 2834 / JCM 12185 / C2A</strain>
    </source>
</reference>
<dbReference type="InterPro" id="IPR008921">
    <property type="entry name" value="DNA_pol3_clamp-load_cplx_C"/>
</dbReference>
<dbReference type="STRING" id="188937.MA_0140"/>
<evidence type="ECO:0000259" key="7">
    <source>
        <dbReference type="SMART" id="SM00382"/>
    </source>
</evidence>
<dbReference type="CDD" id="cd00009">
    <property type="entry name" value="AAA"/>
    <property type="match status" value="1"/>
</dbReference>